<dbReference type="GeneID" id="30173780"/>
<evidence type="ECO:0000256" key="9">
    <source>
        <dbReference type="SAM" id="Coils"/>
    </source>
</evidence>
<dbReference type="Proteomes" id="UP000094020">
    <property type="component" value="Chromosome 10"/>
</dbReference>
<dbReference type="KEGG" id="kpin:30173780"/>
<evidence type="ECO:0000259" key="12">
    <source>
        <dbReference type="PROSITE" id="PS50192"/>
    </source>
</evidence>
<evidence type="ECO:0000313" key="14">
    <source>
        <dbReference type="EMBL" id="WWC73081.1"/>
    </source>
</evidence>
<feature type="transmembrane region" description="Helical" evidence="11">
    <location>
        <begin position="383"/>
        <end position="403"/>
    </location>
</feature>
<dbReference type="PROSITE" id="PS50192">
    <property type="entry name" value="T_SNARE"/>
    <property type="match status" value="1"/>
</dbReference>
<evidence type="ECO:0000313" key="13">
    <source>
        <dbReference type="EMBL" id="OCF48631.1"/>
    </source>
</evidence>
<organism evidence="13">
    <name type="scientific">Kwoniella pini CBS 10737</name>
    <dbReference type="NCBI Taxonomy" id="1296096"/>
    <lineage>
        <taxon>Eukaryota</taxon>
        <taxon>Fungi</taxon>
        <taxon>Dikarya</taxon>
        <taxon>Basidiomycota</taxon>
        <taxon>Agaricomycotina</taxon>
        <taxon>Tremellomycetes</taxon>
        <taxon>Tremellales</taxon>
        <taxon>Cryptococcaceae</taxon>
        <taxon>Kwoniella</taxon>
    </lineage>
</organism>
<dbReference type="AlphaFoldDB" id="A0A1B9HZH1"/>
<reference evidence="14" key="2">
    <citation type="submission" date="2013-07" db="EMBL/GenBank/DDBJ databases">
        <authorList>
            <consortium name="The Broad Institute Genome Sequencing Platform"/>
            <person name="Cuomo C."/>
            <person name="Litvintseva A."/>
            <person name="Chen Y."/>
            <person name="Heitman J."/>
            <person name="Sun S."/>
            <person name="Springer D."/>
            <person name="Dromer F."/>
            <person name="Young S.K."/>
            <person name="Zeng Q."/>
            <person name="Gargeya S."/>
            <person name="Fitzgerald M."/>
            <person name="Abouelleil A."/>
            <person name="Alvarado L."/>
            <person name="Berlin A.M."/>
            <person name="Chapman S.B."/>
            <person name="Dewar J."/>
            <person name="Goldberg J."/>
            <person name="Griggs A."/>
            <person name="Gujja S."/>
            <person name="Hansen M."/>
            <person name="Howarth C."/>
            <person name="Imamovic A."/>
            <person name="Larimer J."/>
            <person name="McCowan C."/>
            <person name="Murphy C."/>
            <person name="Pearson M."/>
            <person name="Priest M."/>
            <person name="Roberts A."/>
            <person name="Saif S."/>
            <person name="Shea T."/>
            <person name="Sykes S."/>
            <person name="Wortman J."/>
            <person name="Nusbaum C."/>
            <person name="Birren B."/>
        </authorList>
    </citation>
    <scope>NUCLEOTIDE SEQUENCE</scope>
    <source>
        <strain evidence="14">CBS 10737</strain>
    </source>
</reference>
<evidence type="ECO:0000256" key="11">
    <source>
        <dbReference type="SAM" id="Phobius"/>
    </source>
</evidence>
<feature type="region of interest" description="Disordered" evidence="10">
    <location>
        <begin position="15"/>
        <end position="48"/>
    </location>
</feature>
<keyword evidence="5" id="KW-0653">Protein transport</keyword>
<sequence>MSPIDHTSAFQSIFSDKLSSIPPSRRSKSPSRLTSSRKGKGKQGDHENEEDFLKEAYRIYEHLQSLEILIKSVRKPYLSNIEPPPLSRRNIRTHLEDVKEEDEWKRWGKVKYLTDRERDEIDLRARMILRRCKDRINIMETTEQARRSKTPSISLTRSTVLSFLPSLSPDESSSSSSSSFQPLIIAHRASIIWKLNDFLTKLTSNISNLQEERFKRKEERMKSLGSNASLEASKLTKINIVNDSRKIPEGLIINVENDNSFNLNNLNENNNKIEIGTGIGIGIINYENENPEEVKLNEKQIQEFENENNILLENMSFNLNSILNAESSLLEISKLQNELLQNLNNQNELIDKLYEDAIGSLNQISGANEQLKKAKKRNQESRLFLLIFLLGASFALLFLDWYAA</sequence>
<evidence type="ECO:0000256" key="10">
    <source>
        <dbReference type="SAM" id="MobiDB-lite"/>
    </source>
</evidence>
<evidence type="ECO:0000256" key="5">
    <source>
        <dbReference type="ARBA" id="ARBA00022927"/>
    </source>
</evidence>
<dbReference type="STRING" id="1296096.A0A1B9HZH1"/>
<dbReference type="PANTHER" id="PTHR15959:SF0">
    <property type="entry name" value="SYNTAXIN-18"/>
    <property type="match status" value="1"/>
</dbReference>
<dbReference type="GO" id="GO:0005783">
    <property type="term" value="C:endoplasmic reticulum"/>
    <property type="evidence" value="ECO:0007669"/>
    <property type="project" value="TreeGrafter"/>
</dbReference>
<protein>
    <recommendedName>
        <fullName evidence="12">t-SNARE coiled-coil homology domain-containing protein</fullName>
    </recommendedName>
</protein>
<comment type="similarity">
    <text evidence="2">Belongs to the syntaxin family.</text>
</comment>
<keyword evidence="15" id="KW-1185">Reference proteome</keyword>
<proteinExistence type="inferred from homology"/>
<reference evidence="14" key="4">
    <citation type="submission" date="2024-02" db="EMBL/GenBank/DDBJ databases">
        <title>Comparative genomics of Cryptococcus and Kwoniella reveals pathogenesis evolution and contrasting modes of karyotype evolution via chromosome fusion or intercentromeric recombination.</title>
        <authorList>
            <person name="Coelho M.A."/>
            <person name="David-Palma M."/>
            <person name="Shea T."/>
            <person name="Bowers K."/>
            <person name="McGinley-Smith S."/>
            <person name="Mohammad A.W."/>
            <person name="Gnirke A."/>
            <person name="Yurkov A.M."/>
            <person name="Nowrousian M."/>
            <person name="Sun S."/>
            <person name="Cuomo C.A."/>
            <person name="Heitman J."/>
        </authorList>
    </citation>
    <scope>NUCLEOTIDE SEQUENCE</scope>
    <source>
        <strain evidence="14">CBS 10737</strain>
    </source>
</reference>
<gene>
    <name evidence="13" type="ORF">I206_05411</name>
    <name evidence="14" type="ORF">I206_107046</name>
</gene>
<evidence type="ECO:0000256" key="7">
    <source>
        <dbReference type="ARBA" id="ARBA00023054"/>
    </source>
</evidence>
<feature type="compositionally biased region" description="Basic residues" evidence="10">
    <location>
        <begin position="25"/>
        <end position="41"/>
    </location>
</feature>
<evidence type="ECO:0000256" key="6">
    <source>
        <dbReference type="ARBA" id="ARBA00022989"/>
    </source>
</evidence>
<dbReference type="Pfam" id="PF10496">
    <property type="entry name" value="Syntaxin-18_N"/>
    <property type="match status" value="1"/>
</dbReference>
<evidence type="ECO:0000256" key="1">
    <source>
        <dbReference type="ARBA" id="ARBA00004211"/>
    </source>
</evidence>
<dbReference type="FunFam" id="1.20.5.110:FF:000069">
    <property type="entry name" value="Related to syntaxin 18"/>
    <property type="match status" value="1"/>
</dbReference>
<reference evidence="13" key="1">
    <citation type="submission" date="2013-07" db="EMBL/GenBank/DDBJ databases">
        <title>The Genome Sequence of Cryptococcus pinus CBS10737.</title>
        <authorList>
            <consortium name="The Broad Institute Genome Sequencing Platform"/>
            <person name="Cuomo C."/>
            <person name="Litvintseva A."/>
            <person name="Chen Y."/>
            <person name="Heitman J."/>
            <person name="Sun S."/>
            <person name="Springer D."/>
            <person name="Dromer F."/>
            <person name="Young S.K."/>
            <person name="Zeng Q."/>
            <person name="Gargeya S."/>
            <person name="Fitzgerald M."/>
            <person name="Abouelleil A."/>
            <person name="Alvarado L."/>
            <person name="Berlin A.M."/>
            <person name="Chapman S.B."/>
            <person name="Dewar J."/>
            <person name="Goldberg J."/>
            <person name="Griggs A."/>
            <person name="Gujja S."/>
            <person name="Hansen M."/>
            <person name="Howarth C."/>
            <person name="Imamovic A."/>
            <person name="Larimer J."/>
            <person name="McCowan C."/>
            <person name="Murphy C."/>
            <person name="Pearson M."/>
            <person name="Priest M."/>
            <person name="Roberts A."/>
            <person name="Saif S."/>
            <person name="Shea T."/>
            <person name="Sykes S."/>
            <person name="Wortman J."/>
            <person name="Nusbaum C."/>
            <person name="Birren B."/>
        </authorList>
    </citation>
    <scope>NUCLEOTIDE SEQUENCE [LARGE SCALE GENOMIC DNA]</scope>
    <source>
        <strain evidence="13">CBS 10737</strain>
    </source>
</reference>
<dbReference type="SUPFAM" id="SSF58038">
    <property type="entry name" value="SNARE fusion complex"/>
    <property type="match status" value="1"/>
</dbReference>
<evidence type="ECO:0000313" key="15">
    <source>
        <dbReference type="Proteomes" id="UP000094020"/>
    </source>
</evidence>
<dbReference type="EMBL" id="KI894013">
    <property type="protein sequence ID" value="OCF48631.1"/>
    <property type="molecule type" value="Genomic_DNA"/>
</dbReference>
<feature type="domain" description="T-SNARE coiled-coil homology" evidence="12">
    <location>
        <begin position="327"/>
        <end position="374"/>
    </location>
</feature>
<reference evidence="13" key="3">
    <citation type="submission" date="2016-07" db="EMBL/GenBank/DDBJ databases">
        <title>Evolution of pathogenesis and genome organization in the Tremellales.</title>
        <authorList>
            <person name="Cuomo C."/>
            <person name="Litvintseva A."/>
            <person name="Heitman J."/>
            <person name="Chen Y."/>
            <person name="Sun S."/>
            <person name="Springer D."/>
            <person name="Dromer F."/>
            <person name="Young S."/>
            <person name="Zeng Q."/>
            <person name="Chapman S."/>
            <person name="Gujja S."/>
            <person name="Saif S."/>
            <person name="Birren B."/>
        </authorList>
    </citation>
    <scope>NUCLEOTIDE SEQUENCE</scope>
    <source>
        <strain evidence="13">CBS 10737</strain>
    </source>
</reference>
<evidence type="ECO:0000256" key="3">
    <source>
        <dbReference type="ARBA" id="ARBA00022448"/>
    </source>
</evidence>
<keyword evidence="7 9" id="KW-0175">Coiled coil</keyword>
<dbReference type="RefSeq" id="XP_019009850.1">
    <property type="nucleotide sequence ID" value="XM_019157132.1"/>
</dbReference>
<dbReference type="InterPro" id="IPR019529">
    <property type="entry name" value="Syntaxin-18_N"/>
</dbReference>
<dbReference type="Gene3D" id="1.20.5.110">
    <property type="match status" value="1"/>
</dbReference>
<dbReference type="OrthoDB" id="342981at2759"/>
<dbReference type="EMBL" id="CP144528">
    <property type="protein sequence ID" value="WWC73081.1"/>
    <property type="molecule type" value="Genomic_DNA"/>
</dbReference>
<keyword evidence="8 11" id="KW-0472">Membrane</keyword>
<dbReference type="PANTHER" id="PTHR15959">
    <property type="entry name" value="SYNTAXIN-18"/>
    <property type="match status" value="1"/>
</dbReference>
<keyword evidence="6 11" id="KW-1133">Transmembrane helix</keyword>
<dbReference type="GO" id="GO:0006890">
    <property type="term" value="P:retrograde vesicle-mediated transport, Golgi to endoplasmic reticulum"/>
    <property type="evidence" value="ECO:0007669"/>
    <property type="project" value="TreeGrafter"/>
</dbReference>
<accession>A0A1B9HZH1</accession>
<dbReference type="GO" id="GO:0031201">
    <property type="term" value="C:SNARE complex"/>
    <property type="evidence" value="ECO:0007669"/>
    <property type="project" value="TreeGrafter"/>
</dbReference>
<keyword evidence="3" id="KW-0813">Transport</keyword>
<evidence type="ECO:0000256" key="2">
    <source>
        <dbReference type="ARBA" id="ARBA00009063"/>
    </source>
</evidence>
<evidence type="ECO:0000256" key="4">
    <source>
        <dbReference type="ARBA" id="ARBA00022692"/>
    </source>
</evidence>
<keyword evidence="4 11" id="KW-0812">Transmembrane</keyword>
<name>A0A1B9HZH1_9TREE</name>
<comment type="subcellular location">
    <subcellularLocation>
        <location evidence="1">Membrane</location>
        <topology evidence="1">Single-pass type IV membrane protein</topology>
    </subcellularLocation>
</comment>
<dbReference type="GO" id="GO:0015031">
    <property type="term" value="P:protein transport"/>
    <property type="evidence" value="ECO:0007669"/>
    <property type="project" value="UniProtKB-KW"/>
</dbReference>
<dbReference type="InterPro" id="IPR000727">
    <property type="entry name" value="T_SNARE_dom"/>
</dbReference>
<feature type="coiled-coil region" evidence="9">
    <location>
        <begin position="294"/>
        <end position="356"/>
    </location>
</feature>
<evidence type="ECO:0000256" key="8">
    <source>
        <dbReference type="ARBA" id="ARBA00023136"/>
    </source>
</evidence>